<dbReference type="AlphaFoldDB" id="A0A6A8DC80"/>
<name>A0A6A8DC80_9BACI</name>
<dbReference type="EMBL" id="WJNG01000002">
    <property type="protein sequence ID" value="MRH41479.1"/>
    <property type="molecule type" value="Genomic_DNA"/>
</dbReference>
<evidence type="ECO:0000313" key="2">
    <source>
        <dbReference type="EMBL" id="MRH41479.1"/>
    </source>
</evidence>
<keyword evidence="1" id="KW-0472">Membrane</keyword>
<keyword evidence="3" id="KW-1185">Reference proteome</keyword>
<feature type="transmembrane region" description="Helical" evidence="1">
    <location>
        <begin position="12"/>
        <end position="30"/>
    </location>
</feature>
<accession>A0A6A8DC80</accession>
<dbReference type="RefSeq" id="WP_153735135.1">
    <property type="nucleotide sequence ID" value="NZ_WJNG01000002.1"/>
</dbReference>
<keyword evidence="1" id="KW-1133">Transmembrane helix</keyword>
<dbReference type="OrthoDB" id="2645556at2"/>
<dbReference type="Proteomes" id="UP000799092">
    <property type="component" value="Unassembled WGS sequence"/>
</dbReference>
<organism evidence="2 3">
    <name type="scientific">Aquibacillus halophilus</name>
    <dbReference type="NCBI Taxonomy" id="930132"/>
    <lineage>
        <taxon>Bacteria</taxon>
        <taxon>Bacillati</taxon>
        <taxon>Bacillota</taxon>
        <taxon>Bacilli</taxon>
        <taxon>Bacillales</taxon>
        <taxon>Bacillaceae</taxon>
        <taxon>Aquibacillus</taxon>
    </lineage>
</organism>
<reference evidence="2" key="1">
    <citation type="submission" date="2019-11" db="EMBL/GenBank/DDBJ databases">
        <authorList>
            <person name="Li J."/>
        </authorList>
    </citation>
    <scope>NUCLEOTIDE SEQUENCE</scope>
    <source>
        <strain evidence="2">B6B</strain>
    </source>
</reference>
<keyword evidence="1" id="KW-0812">Transmembrane</keyword>
<evidence type="ECO:0000313" key="3">
    <source>
        <dbReference type="Proteomes" id="UP000799092"/>
    </source>
</evidence>
<feature type="transmembrane region" description="Helical" evidence="1">
    <location>
        <begin position="77"/>
        <end position="98"/>
    </location>
</feature>
<feature type="transmembrane region" description="Helical" evidence="1">
    <location>
        <begin position="37"/>
        <end position="57"/>
    </location>
</feature>
<proteinExistence type="predicted"/>
<comment type="caution">
    <text evidence="2">The sequence shown here is derived from an EMBL/GenBank/DDBJ whole genome shotgun (WGS) entry which is preliminary data.</text>
</comment>
<protein>
    <submittedName>
        <fullName evidence="2">Uncharacterized protein</fullName>
    </submittedName>
</protein>
<gene>
    <name evidence="2" type="ORF">GH741_02180</name>
</gene>
<evidence type="ECO:0000256" key="1">
    <source>
        <dbReference type="SAM" id="Phobius"/>
    </source>
</evidence>
<sequence>MYWETLPSWVWLIYYLLIFTTLGAAIISVIQKKIVSLSIVTIVLTITVPITAINNSIGRLVDVNEFEHLISQLQQGSIWSIYVVLGYLYLLIYLVIFIKNKLNTEIA</sequence>